<name>A0A817PKZ1_9BILA</name>
<dbReference type="EMBL" id="CAJOBO010000647">
    <property type="protein sequence ID" value="CAF4264937.1"/>
    <property type="molecule type" value="Genomic_DNA"/>
</dbReference>
<evidence type="ECO:0000313" key="2">
    <source>
        <dbReference type="EMBL" id="CAF3169437.1"/>
    </source>
</evidence>
<accession>A0A817PKZ1</accession>
<evidence type="ECO:0000313" key="4">
    <source>
        <dbReference type="Proteomes" id="UP000663833"/>
    </source>
</evidence>
<dbReference type="Proteomes" id="UP000663851">
    <property type="component" value="Unassembled WGS sequence"/>
</dbReference>
<evidence type="ECO:0000313" key="3">
    <source>
        <dbReference type="EMBL" id="CAF4264937.1"/>
    </source>
</evidence>
<protein>
    <submittedName>
        <fullName evidence="2">Uncharacterized protein</fullName>
    </submittedName>
</protein>
<sequence length="253" mass="29626">MGIFRKFRRTENHDGDVFQEPLPPIVQQMVSEAAVRYVALKERERRAYAAMHPNEIVPPLPDLLEIPMPRYGGVIDEGSDVYSEENVRSSSPFHAIASALGFRRSKSRDQYYRDSPAHFSRAGSPEHFRHRPPGSPEHFRRRTHSPYLGRPRSSSPYFIDEHERVPSPHRFSSPFGSSSANIEHRRQQNPQLSPNFEREQRFQQGNMMNGSLQYIPRYQQFQQPYYPINPVVNYQGYPMVQQQMYSPYYYSPC</sequence>
<reference evidence="2" key="1">
    <citation type="submission" date="2021-02" db="EMBL/GenBank/DDBJ databases">
        <authorList>
            <person name="Nowell W R."/>
        </authorList>
    </citation>
    <scope>NUCLEOTIDE SEQUENCE</scope>
</reference>
<dbReference type="Proteomes" id="UP000663833">
    <property type="component" value="Unassembled WGS sequence"/>
</dbReference>
<proteinExistence type="predicted"/>
<gene>
    <name evidence="3" type="ORF">HFQ381_LOCUS11298</name>
    <name evidence="2" type="ORF">LUA448_LOCUS325</name>
</gene>
<feature type="region of interest" description="Disordered" evidence="1">
    <location>
        <begin position="109"/>
        <end position="194"/>
    </location>
</feature>
<dbReference type="EMBL" id="CAJNYD010000011">
    <property type="protein sequence ID" value="CAF3169437.1"/>
    <property type="molecule type" value="Genomic_DNA"/>
</dbReference>
<evidence type="ECO:0000256" key="1">
    <source>
        <dbReference type="SAM" id="MobiDB-lite"/>
    </source>
</evidence>
<organism evidence="2 4">
    <name type="scientific">Rotaria socialis</name>
    <dbReference type="NCBI Taxonomy" id="392032"/>
    <lineage>
        <taxon>Eukaryota</taxon>
        <taxon>Metazoa</taxon>
        <taxon>Spiralia</taxon>
        <taxon>Gnathifera</taxon>
        <taxon>Rotifera</taxon>
        <taxon>Eurotatoria</taxon>
        <taxon>Bdelloidea</taxon>
        <taxon>Philodinida</taxon>
        <taxon>Philodinidae</taxon>
        <taxon>Rotaria</taxon>
    </lineage>
</organism>
<comment type="caution">
    <text evidence="2">The sequence shown here is derived from an EMBL/GenBank/DDBJ whole genome shotgun (WGS) entry which is preliminary data.</text>
</comment>
<dbReference type="AlphaFoldDB" id="A0A817PKZ1"/>